<dbReference type="Proteomes" id="UP000583944">
    <property type="component" value="Unassembled WGS sequence"/>
</dbReference>
<reference evidence="2 3" key="1">
    <citation type="journal article" date="2019" name="Genome Biol. Evol.">
        <title>Nanopore Sequencing Significantly Improves Genome Assembly of the Protozoan Parasite Trypanosoma cruzi.</title>
        <authorList>
            <person name="Diaz-Viraque F."/>
            <person name="Pita S."/>
            <person name="Greif G."/>
            <person name="de Souza R.C.M."/>
            <person name="Iraola G."/>
            <person name="Robello C."/>
        </authorList>
    </citation>
    <scope>NUCLEOTIDE SEQUENCE [LARGE SCALE GENOMIC DNA]</scope>
    <source>
        <strain evidence="2 3">Berenice</strain>
    </source>
</reference>
<evidence type="ECO:0000313" key="3">
    <source>
        <dbReference type="Proteomes" id="UP000583944"/>
    </source>
</evidence>
<dbReference type="AlphaFoldDB" id="A0A7J6XP41"/>
<proteinExistence type="predicted"/>
<protein>
    <submittedName>
        <fullName evidence="2">Trans-sialidase</fullName>
    </submittedName>
</protein>
<feature type="region of interest" description="Disordered" evidence="1">
    <location>
        <begin position="133"/>
        <end position="158"/>
    </location>
</feature>
<gene>
    <name evidence="2" type="ORF">ECC02_011256</name>
</gene>
<accession>A0A7J6XP41</accession>
<sequence>MGQFIRSRTDWKERVVFRLAWITASRWSEIAALTPNNFTLEPDGTLTWDWPVASRTARADPHRAFRSVGIRGQDAFDTIKLCRTLQENKKLTNLTTVKVERALAPWNTTAHSIKRGALRHAAQIVETHNLDPHGDLAVGKARRPVRPSPEHSSIFGEIHHNDDPGVVAGCIDVKGETAEGQEPWLRAEERFFFGFHSHSATITRLMQVWGLVGRSPFSPFFFTLGKSLRRTRVDDARLLKEAGIIEDALSATTIGWITAFWLWMGKPPVCNDDGLRSHATGTETSLMSLMLLLYAFPII</sequence>
<dbReference type="EMBL" id="JABDHM010000246">
    <property type="protein sequence ID" value="KAF5216005.1"/>
    <property type="molecule type" value="Genomic_DNA"/>
</dbReference>
<evidence type="ECO:0000313" key="2">
    <source>
        <dbReference type="EMBL" id="KAF5216005.1"/>
    </source>
</evidence>
<evidence type="ECO:0000256" key="1">
    <source>
        <dbReference type="SAM" id="MobiDB-lite"/>
    </source>
</evidence>
<name>A0A7J6XP41_TRYCR</name>
<dbReference type="VEuPathDB" id="TriTrypDB:ECC02_011256"/>
<comment type="caution">
    <text evidence="2">The sequence shown here is derived from an EMBL/GenBank/DDBJ whole genome shotgun (WGS) entry which is preliminary data.</text>
</comment>
<organism evidence="2 3">
    <name type="scientific">Trypanosoma cruzi</name>
    <dbReference type="NCBI Taxonomy" id="5693"/>
    <lineage>
        <taxon>Eukaryota</taxon>
        <taxon>Discoba</taxon>
        <taxon>Euglenozoa</taxon>
        <taxon>Kinetoplastea</taxon>
        <taxon>Metakinetoplastina</taxon>
        <taxon>Trypanosomatida</taxon>
        <taxon>Trypanosomatidae</taxon>
        <taxon>Trypanosoma</taxon>
        <taxon>Schizotrypanum</taxon>
    </lineage>
</organism>